<dbReference type="RefSeq" id="WP_407988914.1">
    <property type="nucleotide sequence ID" value="NZ_AP035881.2"/>
</dbReference>
<reference evidence="1" key="1">
    <citation type="submission" date="2024-07" db="EMBL/GenBank/DDBJ databases">
        <title>Complete genome sequences of cellulolytic bacteria, Kitasatospora sp. CMC57 and Streptomyces sp. CMC78, isolated from Japanese agricultural soil.</title>
        <authorList>
            <person name="Hashimoto T."/>
            <person name="Ito M."/>
            <person name="Iwamoto M."/>
            <person name="Fukahori D."/>
            <person name="Shoda T."/>
            <person name="Sakoda M."/>
            <person name="Morohoshi T."/>
            <person name="Mitsuboshi M."/>
            <person name="Nishizawa T."/>
        </authorList>
    </citation>
    <scope>NUCLEOTIDE SEQUENCE</scope>
    <source>
        <strain evidence="1">CMC57</strain>
    </source>
</reference>
<sequence>MSLSTRVIAALGAVVVIGAGTVGLSIAHASSEGKPNEPKATLVVGRSSMAAGPACYNDGKPLDEAAQAKCQKDAQKALQEGTLPSSDVKIGDRIGVGVAPEVAEKGWFAFTDGGQQQRATLASTRTGSTFSGLLPASGLLASTKKTQVTVVEANEKTGDIIGVWYFQLNNEDAVGEQQQPATQQSQ</sequence>
<proteinExistence type="predicted"/>
<evidence type="ECO:0000313" key="1">
    <source>
        <dbReference type="EMBL" id="BFP46509.1"/>
    </source>
</evidence>
<gene>
    <name evidence="1" type="ORF">KCMC57_28770</name>
</gene>
<accession>A0AB33JZ03</accession>
<organism evidence="1">
    <name type="scientific">Kitasatospora sp. CMC57</name>
    <dbReference type="NCBI Taxonomy" id="3231513"/>
    <lineage>
        <taxon>Bacteria</taxon>
        <taxon>Bacillati</taxon>
        <taxon>Actinomycetota</taxon>
        <taxon>Actinomycetes</taxon>
        <taxon>Kitasatosporales</taxon>
        <taxon>Streptomycetaceae</taxon>
        <taxon>Kitasatospora</taxon>
    </lineage>
</organism>
<protein>
    <recommendedName>
        <fullName evidence="2">DUF2771 domain-containing protein</fullName>
    </recommendedName>
</protein>
<evidence type="ECO:0008006" key="2">
    <source>
        <dbReference type="Google" id="ProtNLM"/>
    </source>
</evidence>
<dbReference type="AlphaFoldDB" id="A0AB33JZ03"/>
<name>A0AB33JZ03_9ACTN</name>
<dbReference type="EMBL" id="AP035881">
    <property type="protein sequence ID" value="BFP46509.1"/>
    <property type="molecule type" value="Genomic_DNA"/>
</dbReference>